<evidence type="ECO:0008006" key="5">
    <source>
        <dbReference type="Google" id="ProtNLM"/>
    </source>
</evidence>
<dbReference type="InterPro" id="IPR001932">
    <property type="entry name" value="PPM-type_phosphatase-like_dom"/>
</dbReference>
<gene>
    <name evidence="3" type="ORF">FHX33_002043</name>
</gene>
<proteinExistence type="predicted"/>
<evidence type="ECO:0000259" key="2">
    <source>
        <dbReference type="SMART" id="SM00331"/>
    </source>
</evidence>
<keyword evidence="4" id="KW-1185">Reference proteome</keyword>
<dbReference type="Gene3D" id="3.60.40.10">
    <property type="entry name" value="PPM-type phosphatase domain"/>
    <property type="match status" value="1"/>
</dbReference>
<feature type="domain" description="PPM-type phosphatase" evidence="2">
    <location>
        <begin position="189"/>
        <end position="396"/>
    </location>
</feature>
<dbReference type="RefSeq" id="WP_338092020.1">
    <property type="nucleotide sequence ID" value="NZ_JACHVP010000002.1"/>
</dbReference>
<comment type="caution">
    <text evidence="3">The sequence shown here is derived from an EMBL/GenBank/DDBJ whole genome shotgun (WGS) entry which is preliminary data.</text>
</comment>
<dbReference type="AlphaFoldDB" id="A0A7W4YJU9"/>
<dbReference type="EMBL" id="JACHVP010000002">
    <property type="protein sequence ID" value="MBB2967280.1"/>
    <property type="molecule type" value="Genomic_DNA"/>
</dbReference>
<organism evidence="3 4">
    <name type="scientific">Leifsonia aquatica</name>
    <name type="common">Corynebacterium aquaticum</name>
    <dbReference type="NCBI Taxonomy" id="144185"/>
    <lineage>
        <taxon>Bacteria</taxon>
        <taxon>Bacillati</taxon>
        <taxon>Actinomycetota</taxon>
        <taxon>Actinomycetes</taxon>
        <taxon>Micrococcales</taxon>
        <taxon>Microbacteriaceae</taxon>
        <taxon>Leifsonia</taxon>
    </lineage>
</organism>
<dbReference type="Pfam" id="PF01590">
    <property type="entry name" value="GAF"/>
    <property type="match status" value="1"/>
</dbReference>
<accession>A0A7W4YJU9</accession>
<dbReference type="PANTHER" id="PTHR43102:SF2">
    <property type="entry name" value="GAF DOMAIN-CONTAINING PROTEIN"/>
    <property type="match status" value="1"/>
</dbReference>
<dbReference type="PANTHER" id="PTHR43102">
    <property type="entry name" value="SLR1143 PROTEIN"/>
    <property type="match status" value="1"/>
</dbReference>
<evidence type="ECO:0000313" key="4">
    <source>
        <dbReference type="Proteomes" id="UP000538196"/>
    </source>
</evidence>
<name>A0A7W4YJU9_LEIAQ</name>
<dbReference type="InterPro" id="IPR029016">
    <property type="entry name" value="GAF-like_dom_sf"/>
</dbReference>
<dbReference type="Proteomes" id="UP000538196">
    <property type="component" value="Unassembled WGS sequence"/>
</dbReference>
<dbReference type="Gene3D" id="3.30.450.40">
    <property type="match status" value="1"/>
</dbReference>
<sequence>MTTGGRMTIEAVGTLEAELRRQSAVEALEILDTAPEDRFDRITRMAQQLFGVPMVSITLLDDDRQWRKSHLGLTREAPREASFCDLTVRTDAPVIIDDTTADERFRDNPFVAGDPHLRFYAGEPIHAPGGEAVGTLCVVDTEPRTLTGGEQRLLRDLADWVQAELDRDEELDRTAVVQRALLPRRKPTARGYDVAAACEPGERIAGDFYDWYDTDGGFTVTVGDVVGTGSPIAIIAASVRAALRSATAFADLEPAVAEASRMIEEELDRLAAYTSVFHARVDRDGVVRFVDAGHGLAFVVRGTGDIERLETSTLPLGIAGERPEHSVSLGAGEALLVISDAVFDALGGEAGLGVLQSRVRGSATSAGAVSRIVGAARDEHGAAPVGDALAILVRRD</sequence>
<dbReference type="SMART" id="SM00331">
    <property type="entry name" value="PP2C_SIG"/>
    <property type="match status" value="1"/>
</dbReference>
<feature type="domain" description="GAF" evidence="1">
    <location>
        <begin position="34"/>
        <end position="175"/>
    </location>
</feature>
<dbReference type="SMART" id="SM00065">
    <property type="entry name" value="GAF"/>
    <property type="match status" value="1"/>
</dbReference>
<reference evidence="3 4" key="1">
    <citation type="submission" date="2020-08" db="EMBL/GenBank/DDBJ databases">
        <title>Sequencing the genomes of 1000 actinobacteria strains.</title>
        <authorList>
            <person name="Klenk H.-P."/>
        </authorList>
    </citation>
    <scope>NUCLEOTIDE SEQUENCE [LARGE SCALE GENOMIC DNA]</scope>
    <source>
        <strain evidence="3 4">DSM 20146</strain>
    </source>
</reference>
<evidence type="ECO:0000313" key="3">
    <source>
        <dbReference type="EMBL" id="MBB2967280.1"/>
    </source>
</evidence>
<dbReference type="InterPro" id="IPR036457">
    <property type="entry name" value="PPM-type-like_dom_sf"/>
</dbReference>
<dbReference type="InterPro" id="IPR003018">
    <property type="entry name" value="GAF"/>
</dbReference>
<dbReference type="Pfam" id="PF07228">
    <property type="entry name" value="SpoIIE"/>
    <property type="match status" value="1"/>
</dbReference>
<protein>
    <recommendedName>
        <fullName evidence="5">GAF domain-containing protein</fullName>
    </recommendedName>
</protein>
<evidence type="ECO:0000259" key="1">
    <source>
        <dbReference type="SMART" id="SM00065"/>
    </source>
</evidence>
<dbReference type="SUPFAM" id="SSF55781">
    <property type="entry name" value="GAF domain-like"/>
    <property type="match status" value="1"/>
</dbReference>